<dbReference type="EMBL" id="JBHSXX010000001">
    <property type="protein sequence ID" value="MFC6869970.1"/>
    <property type="molecule type" value="Genomic_DNA"/>
</dbReference>
<organism evidence="2 3">
    <name type="scientific">Haloechinothrix salitolerans</name>
    <dbReference type="NCBI Taxonomy" id="926830"/>
    <lineage>
        <taxon>Bacteria</taxon>
        <taxon>Bacillati</taxon>
        <taxon>Actinomycetota</taxon>
        <taxon>Actinomycetes</taxon>
        <taxon>Pseudonocardiales</taxon>
        <taxon>Pseudonocardiaceae</taxon>
        <taxon>Haloechinothrix</taxon>
    </lineage>
</organism>
<comment type="caution">
    <text evidence="2">The sequence shown here is derived from an EMBL/GenBank/DDBJ whole genome shotgun (WGS) entry which is preliminary data.</text>
</comment>
<protein>
    <submittedName>
        <fullName evidence="2">Uncharacterized protein</fullName>
    </submittedName>
</protein>
<gene>
    <name evidence="2" type="ORF">ACFQGD_22780</name>
</gene>
<proteinExistence type="predicted"/>
<sequence>MRNALAKIGSVARRAGRNRLTAALLGGALVLMIGGGTAVAADHIGSEDIRDGSILRKDLHPDHVMADINQVWWGELAGRIRPDINNVFSSEIVNGTIQSEDISDDAKSELRGVNRYEVIGRGTDSVTLAPEESAEIVTLCASDNSSPEQQAEVALGGGAKAKSGSITMGGSYPSDIEQVSEADSDDPAGRWKAGGWAVHVTAGPDGATVQPYVTCAAMN</sequence>
<dbReference type="RefSeq" id="WP_345393916.1">
    <property type="nucleotide sequence ID" value="NZ_BAABLA010000021.1"/>
</dbReference>
<evidence type="ECO:0000313" key="2">
    <source>
        <dbReference type="EMBL" id="MFC6869970.1"/>
    </source>
</evidence>
<accession>A0ABW2C6N1</accession>
<name>A0ABW2C6N1_9PSEU</name>
<evidence type="ECO:0000256" key="1">
    <source>
        <dbReference type="SAM" id="MobiDB-lite"/>
    </source>
</evidence>
<feature type="region of interest" description="Disordered" evidence="1">
    <location>
        <begin position="169"/>
        <end position="188"/>
    </location>
</feature>
<reference evidence="3" key="1">
    <citation type="journal article" date="2019" name="Int. J. Syst. Evol. Microbiol.">
        <title>The Global Catalogue of Microorganisms (GCM) 10K type strain sequencing project: providing services to taxonomists for standard genome sequencing and annotation.</title>
        <authorList>
            <consortium name="The Broad Institute Genomics Platform"/>
            <consortium name="The Broad Institute Genome Sequencing Center for Infectious Disease"/>
            <person name="Wu L."/>
            <person name="Ma J."/>
        </authorList>
    </citation>
    <scope>NUCLEOTIDE SEQUENCE [LARGE SCALE GENOMIC DNA]</scope>
    <source>
        <strain evidence="3">KCTC 32255</strain>
    </source>
</reference>
<evidence type="ECO:0000313" key="3">
    <source>
        <dbReference type="Proteomes" id="UP001596337"/>
    </source>
</evidence>
<dbReference type="Proteomes" id="UP001596337">
    <property type="component" value="Unassembled WGS sequence"/>
</dbReference>
<keyword evidence="3" id="KW-1185">Reference proteome</keyword>